<proteinExistence type="predicted"/>
<evidence type="ECO:0000256" key="4">
    <source>
        <dbReference type="ARBA" id="ARBA00023125"/>
    </source>
</evidence>
<evidence type="ECO:0000256" key="1">
    <source>
        <dbReference type="ARBA" id="ARBA00022723"/>
    </source>
</evidence>
<keyword evidence="8" id="KW-1185">Reference proteome</keyword>
<keyword evidence="4" id="KW-0238">DNA-binding</keyword>
<dbReference type="GO" id="GO:0003677">
    <property type="term" value="F:DNA binding"/>
    <property type="evidence" value="ECO:0007669"/>
    <property type="project" value="UniProtKB-KW"/>
</dbReference>
<dbReference type="PANTHER" id="PTHR31313:SF81">
    <property type="entry name" value="TY1 ENHANCER ACTIVATOR"/>
    <property type="match status" value="1"/>
</dbReference>
<dbReference type="AlphaFoldDB" id="A0A8H5SYT3"/>
<evidence type="ECO:0000256" key="6">
    <source>
        <dbReference type="ARBA" id="ARBA00023242"/>
    </source>
</evidence>
<gene>
    <name evidence="7" type="ORF">FHETE_7932</name>
</gene>
<keyword evidence="3" id="KW-0805">Transcription regulation</keyword>
<dbReference type="EMBL" id="JAAGWQ010000163">
    <property type="protein sequence ID" value="KAF5662485.1"/>
    <property type="molecule type" value="Genomic_DNA"/>
</dbReference>
<keyword evidence="1" id="KW-0479">Metal-binding</keyword>
<evidence type="ECO:0000256" key="2">
    <source>
        <dbReference type="ARBA" id="ARBA00022833"/>
    </source>
</evidence>
<dbReference type="GO" id="GO:0046872">
    <property type="term" value="F:metal ion binding"/>
    <property type="evidence" value="ECO:0007669"/>
    <property type="project" value="UniProtKB-KW"/>
</dbReference>
<keyword evidence="6" id="KW-0539">Nucleus</keyword>
<evidence type="ECO:0000313" key="7">
    <source>
        <dbReference type="EMBL" id="KAF5662485.1"/>
    </source>
</evidence>
<organism evidence="7 8">
    <name type="scientific">Fusarium heterosporum</name>
    <dbReference type="NCBI Taxonomy" id="42747"/>
    <lineage>
        <taxon>Eukaryota</taxon>
        <taxon>Fungi</taxon>
        <taxon>Dikarya</taxon>
        <taxon>Ascomycota</taxon>
        <taxon>Pezizomycotina</taxon>
        <taxon>Sordariomycetes</taxon>
        <taxon>Hypocreomycetidae</taxon>
        <taxon>Hypocreales</taxon>
        <taxon>Nectriaceae</taxon>
        <taxon>Fusarium</taxon>
        <taxon>Fusarium heterosporum species complex</taxon>
    </lineage>
</organism>
<dbReference type="OrthoDB" id="4161332at2759"/>
<evidence type="ECO:0000256" key="3">
    <source>
        <dbReference type="ARBA" id="ARBA00023015"/>
    </source>
</evidence>
<accession>A0A8H5SYT3</accession>
<protein>
    <submittedName>
        <fullName evidence="7">TY1 enhancer activator</fullName>
    </submittedName>
</protein>
<sequence>MSDDTVFKALQQFFRWQYPHFMFIYREAFLRDHFGDRKDKLISLVLGRPVQLPFESAEVDLLKFIPDGPEMEYWRPVGINDEPNETLGTSNIPYLKEQIRLYVIVEKMMTSIFSPKTPKTESDISTRQSTLDSLNLELIKWRDSLPLFAKWNKWSTSDSITPALVTLQ</sequence>
<dbReference type="PANTHER" id="PTHR31313">
    <property type="entry name" value="TY1 ENHANCER ACTIVATOR"/>
    <property type="match status" value="1"/>
</dbReference>
<keyword evidence="2" id="KW-0862">Zinc</keyword>
<reference evidence="7 8" key="1">
    <citation type="submission" date="2020-05" db="EMBL/GenBank/DDBJ databases">
        <title>Identification and distribution of gene clusters putatively required for synthesis of sphingolipid metabolism inhibitors in phylogenetically diverse species of the filamentous fungus Fusarium.</title>
        <authorList>
            <person name="Kim H.-S."/>
            <person name="Busman M."/>
            <person name="Brown D.W."/>
            <person name="Divon H."/>
            <person name="Uhlig S."/>
            <person name="Proctor R.H."/>
        </authorList>
    </citation>
    <scope>NUCLEOTIDE SEQUENCE [LARGE SCALE GENOMIC DNA]</scope>
    <source>
        <strain evidence="7 8">NRRL 20693</strain>
    </source>
</reference>
<name>A0A8H5SYT3_FUSHE</name>
<dbReference type="CDD" id="cd12148">
    <property type="entry name" value="fungal_TF_MHR"/>
    <property type="match status" value="1"/>
</dbReference>
<dbReference type="InterPro" id="IPR051615">
    <property type="entry name" value="Transcr_Regulatory_Elem"/>
</dbReference>
<keyword evidence="5" id="KW-0804">Transcription</keyword>
<dbReference type="Proteomes" id="UP000567885">
    <property type="component" value="Unassembled WGS sequence"/>
</dbReference>
<evidence type="ECO:0000313" key="8">
    <source>
        <dbReference type="Proteomes" id="UP000567885"/>
    </source>
</evidence>
<comment type="caution">
    <text evidence="7">The sequence shown here is derived from an EMBL/GenBank/DDBJ whole genome shotgun (WGS) entry which is preliminary data.</text>
</comment>
<evidence type="ECO:0000256" key="5">
    <source>
        <dbReference type="ARBA" id="ARBA00023163"/>
    </source>
</evidence>